<proteinExistence type="predicted"/>
<dbReference type="OrthoDB" id="3009604at2759"/>
<organism evidence="1 2">
    <name type="scientific">Dendrothele bispora (strain CBS 962.96)</name>
    <dbReference type="NCBI Taxonomy" id="1314807"/>
    <lineage>
        <taxon>Eukaryota</taxon>
        <taxon>Fungi</taxon>
        <taxon>Dikarya</taxon>
        <taxon>Basidiomycota</taxon>
        <taxon>Agaricomycotina</taxon>
        <taxon>Agaricomycetes</taxon>
        <taxon>Agaricomycetidae</taxon>
        <taxon>Agaricales</taxon>
        <taxon>Agaricales incertae sedis</taxon>
        <taxon>Dendrothele</taxon>
    </lineage>
</organism>
<gene>
    <name evidence="1" type="ORF">K435DRAFT_850290</name>
</gene>
<name>A0A4V4HI37_DENBC</name>
<protein>
    <submittedName>
        <fullName evidence="1">Uncharacterized protein</fullName>
    </submittedName>
</protein>
<reference evidence="1 2" key="1">
    <citation type="journal article" date="2019" name="Nat. Ecol. Evol.">
        <title>Megaphylogeny resolves global patterns of mushroom evolution.</title>
        <authorList>
            <person name="Varga T."/>
            <person name="Krizsan K."/>
            <person name="Foldi C."/>
            <person name="Dima B."/>
            <person name="Sanchez-Garcia M."/>
            <person name="Sanchez-Ramirez S."/>
            <person name="Szollosi G.J."/>
            <person name="Szarkandi J.G."/>
            <person name="Papp V."/>
            <person name="Albert L."/>
            <person name="Andreopoulos W."/>
            <person name="Angelini C."/>
            <person name="Antonin V."/>
            <person name="Barry K.W."/>
            <person name="Bougher N.L."/>
            <person name="Buchanan P."/>
            <person name="Buyck B."/>
            <person name="Bense V."/>
            <person name="Catcheside P."/>
            <person name="Chovatia M."/>
            <person name="Cooper J."/>
            <person name="Damon W."/>
            <person name="Desjardin D."/>
            <person name="Finy P."/>
            <person name="Geml J."/>
            <person name="Haridas S."/>
            <person name="Hughes K."/>
            <person name="Justo A."/>
            <person name="Karasinski D."/>
            <person name="Kautmanova I."/>
            <person name="Kiss B."/>
            <person name="Kocsube S."/>
            <person name="Kotiranta H."/>
            <person name="LaButti K.M."/>
            <person name="Lechner B.E."/>
            <person name="Liimatainen K."/>
            <person name="Lipzen A."/>
            <person name="Lukacs Z."/>
            <person name="Mihaltcheva S."/>
            <person name="Morgado L.N."/>
            <person name="Niskanen T."/>
            <person name="Noordeloos M.E."/>
            <person name="Ohm R.A."/>
            <person name="Ortiz-Santana B."/>
            <person name="Ovrebo C."/>
            <person name="Racz N."/>
            <person name="Riley R."/>
            <person name="Savchenko A."/>
            <person name="Shiryaev A."/>
            <person name="Soop K."/>
            <person name="Spirin V."/>
            <person name="Szebenyi C."/>
            <person name="Tomsovsky M."/>
            <person name="Tulloss R.E."/>
            <person name="Uehling J."/>
            <person name="Grigoriev I.V."/>
            <person name="Vagvolgyi C."/>
            <person name="Papp T."/>
            <person name="Martin F.M."/>
            <person name="Miettinen O."/>
            <person name="Hibbett D.S."/>
            <person name="Nagy L.G."/>
        </authorList>
    </citation>
    <scope>NUCLEOTIDE SEQUENCE [LARGE SCALE GENOMIC DNA]</scope>
    <source>
        <strain evidence="1 2">CBS 962.96</strain>
    </source>
</reference>
<dbReference type="EMBL" id="ML179051">
    <property type="protein sequence ID" value="THV05086.1"/>
    <property type="molecule type" value="Genomic_DNA"/>
</dbReference>
<sequence>MTTYFSTLPHPKIRTAPLSYDSSFHQVSLPDLKPLPASLIYNSILPVVRRRFPKCDSQGVLLDTYRLKIFELNPPLIVHPSPWSESDIDSTVGLFIQNLRDVDRALHEGRRHVQLNPWNGRSEQFQIVEILNLGRRHVQLNPWNGRSEQFQIVEILNFSNLHCNPPTQPAGVDAISYICCWSELDGLAIQSDAESPKKRLKWEKEPEPVINGNGPLMTASSSGDASQENLLGDIVELSERLKTVETQSEAYYNPTRQLLLPRLEVNSDLGFSFHGREIIKDILALLPEGNKMTLPRISLRTTVGAGSSSILASLATVLCARKTHYVVSIPESNLLLLSHHKWHENMTRALLIALSHHPEFKTLASEIFAQNSSKKLESYIRRLGRDGVGLTFVIDDFQEFYEYDMKQILSKFLQFVVEGRHGFILVDKGCSPLDLEKCKRRHKVKEVFQIKHFDIVRIPSVYSPDEMTVYWTDLKLRRPDVFSLFELHFLHDEFMRITGSTPKYLEILTQSFEKAWKAISLTSEETALSVLHSCAELNDEIQEVKSVFRHYLESAYQQNEKVYHISNLDSVFLASLAKGYHFELGCERLHPHFFVVQPMGDINLRLLSLPLGLLRESLDHGIRSFSNSLHLTQILSENFLTTLSVMNNPSVLSTVVEFRVLALIESQGIQLTGWKCDPLAKPHSKHRLSLRENPSFSLNEGPAYFFSVSRNTPAIDGLYICVKDVSKVHIFAIQVTIAERHSSSEALFFHTWKAWVDRLVSLAAPASTPVYHFLWIVDGKTQAGGEILVSDGRPEEIPELVRKTRNCVQVVKPDYTRWVIGIEDMDPKVSRLVKNSGQMTVL</sequence>
<evidence type="ECO:0000313" key="2">
    <source>
        <dbReference type="Proteomes" id="UP000297245"/>
    </source>
</evidence>
<keyword evidence="2" id="KW-1185">Reference proteome</keyword>
<accession>A0A4V4HI37</accession>
<evidence type="ECO:0000313" key="1">
    <source>
        <dbReference type="EMBL" id="THV05086.1"/>
    </source>
</evidence>
<dbReference type="Proteomes" id="UP000297245">
    <property type="component" value="Unassembled WGS sequence"/>
</dbReference>
<dbReference type="AlphaFoldDB" id="A0A4V4HI37"/>